<dbReference type="Proteomes" id="UP001415857">
    <property type="component" value="Unassembled WGS sequence"/>
</dbReference>
<sequence>MVDPPEAVPSVESLDLETIRSQVRELTEIHRSCDDGVSALAPSDSENLLKDCALHLESRVNQLLSEYSDLDSLGTEDLDAYSEHLKGGLKQLEAENAKISNEIDVLNGTYMEDWNRLGSDLEGLKYSLDFIASQGLETAKVGARVDCSTYREDQLNLSNALGDDKFKISELNDQIEKNNLNLKSLQDLDCIFKRFEAIDKIEDAMTGVKVHDFEGNCIRLSLMTYIPSLEGLSCQQKIEDIIEPSELNHELLVEIMDETMELKNVEIFPNDVYIGDIIDAAKSFRQLFSHFSMLEIRSSLDWFVRKVQDRIILCTLRRYMVKGVNKSRHSFEYLDRDEMIVAHMVGGVDAFIKVPQGWPVLKSALKLISLKSSDHHSKGISLSFLCKVEEVSNSLDVCIRQNISSFVDAIEEILVQQMHKELQSDDTP</sequence>
<name>A0AAP0S1W9_LIQFO</name>
<keyword evidence="1" id="KW-0175">Coiled coil</keyword>
<reference evidence="2 3" key="1">
    <citation type="journal article" date="2024" name="Plant J.">
        <title>Genome sequences and population genomics reveal climatic adaptation and genomic divergence between two closely related sweetgum species.</title>
        <authorList>
            <person name="Xu W.Q."/>
            <person name="Ren C.Q."/>
            <person name="Zhang X.Y."/>
            <person name="Comes H.P."/>
            <person name="Liu X.H."/>
            <person name="Li Y.G."/>
            <person name="Kettle C.J."/>
            <person name="Jalonen R."/>
            <person name="Gaisberger H."/>
            <person name="Ma Y.Z."/>
            <person name="Qiu Y.X."/>
        </authorList>
    </citation>
    <scope>NUCLEOTIDE SEQUENCE [LARGE SCALE GENOMIC DNA]</scope>
    <source>
        <strain evidence="2">Hangzhou</strain>
    </source>
</reference>
<keyword evidence="3" id="KW-1185">Reference proteome</keyword>
<dbReference type="EMBL" id="JBBPBK010000003">
    <property type="protein sequence ID" value="KAK9288268.1"/>
    <property type="molecule type" value="Genomic_DNA"/>
</dbReference>
<evidence type="ECO:0000256" key="1">
    <source>
        <dbReference type="SAM" id="Coils"/>
    </source>
</evidence>
<protein>
    <submittedName>
        <fullName evidence="2">Uncharacterized protein</fullName>
    </submittedName>
</protein>
<comment type="caution">
    <text evidence="2">The sequence shown here is derived from an EMBL/GenBank/DDBJ whole genome shotgun (WGS) entry which is preliminary data.</text>
</comment>
<dbReference type="PANTHER" id="PTHR36037:SF1">
    <property type="entry name" value="RNA-DIRECTED DNA POLYMERASE (REVERSE TRANSCRIPTASE)-RELATED FAMILY PROTEIN"/>
    <property type="match status" value="1"/>
</dbReference>
<dbReference type="AlphaFoldDB" id="A0AAP0S1W9"/>
<evidence type="ECO:0000313" key="3">
    <source>
        <dbReference type="Proteomes" id="UP001415857"/>
    </source>
</evidence>
<proteinExistence type="predicted"/>
<gene>
    <name evidence="2" type="ORF">L1049_016718</name>
</gene>
<accession>A0AAP0S1W9</accession>
<evidence type="ECO:0000313" key="2">
    <source>
        <dbReference type="EMBL" id="KAK9288268.1"/>
    </source>
</evidence>
<dbReference type="PANTHER" id="PTHR36037">
    <property type="entry name" value="RNA-DIRECTED DNA POLYMERASE (REVERSE TRANSCRIPTASE)-RELATED FAMILY PROTEIN"/>
    <property type="match status" value="1"/>
</dbReference>
<organism evidence="2 3">
    <name type="scientific">Liquidambar formosana</name>
    <name type="common">Formosan gum</name>
    <dbReference type="NCBI Taxonomy" id="63359"/>
    <lineage>
        <taxon>Eukaryota</taxon>
        <taxon>Viridiplantae</taxon>
        <taxon>Streptophyta</taxon>
        <taxon>Embryophyta</taxon>
        <taxon>Tracheophyta</taxon>
        <taxon>Spermatophyta</taxon>
        <taxon>Magnoliopsida</taxon>
        <taxon>eudicotyledons</taxon>
        <taxon>Gunneridae</taxon>
        <taxon>Pentapetalae</taxon>
        <taxon>Saxifragales</taxon>
        <taxon>Altingiaceae</taxon>
        <taxon>Liquidambar</taxon>
    </lineage>
</organism>
<feature type="coiled-coil region" evidence="1">
    <location>
        <begin position="82"/>
        <end position="109"/>
    </location>
</feature>